<sequence>MAVGMFEEWRARGLAGQIMDKRMWSKEETEAFVGFMEEFVIDGTRPDCGQFKNTTFEKLALKMIERFPNCMLTSKHCRNKHKRMKEKYQYAEAKISPTSFY</sequence>
<evidence type="ECO:0000313" key="3">
    <source>
        <dbReference type="Proteomes" id="UP001341840"/>
    </source>
</evidence>
<feature type="domain" description="Myb/SANT-like DNA-binding" evidence="1">
    <location>
        <begin position="22"/>
        <end position="93"/>
    </location>
</feature>
<protein>
    <recommendedName>
        <fullName evidence="1">Myb/SANT-like DNA-binding domain-containing protein</fullName>
    </recommendedName>
</protein>
<reference evidence="2 3" key="1">
    <citation type="journal article" date="2023" name="Plants (Basel)">
        <title>Bridging the Gap: Combining Genomics and Transcriptomics Approaches to Understand Stylosanthes scabra, an Orphan Legume from the Brazilian Caatinga.</title>
        <authorList>
            <person name="Ferreira-Neto J.R.C."/>
            <person name="da Silva M.D."/>
            <person name="Binneck E."/>
            <person name="de Melo N.F."/>
            <person name="da Silva R.H."/>
            <person name="de Melo A.L.T.M."/>
            <person name="Pandolfi V."/>
            <person name="Bustamante F.O."/>
            <person name="Brasileiro-Vidal A.C."/>
            <person name="Benko-Iseppon A.M."/>
        </authorList>
    </citation>
    <scope>NUCLEOTIDE SEQUENCE [LARGE SCALE GENOMIC DNA]</scope>
    <source>
        <tissue evidence="2">Leaves</tissue>
    </source>
</reference>
<gene>
    <name evidence="2" type="ORF">PIB30_034467</name>
</gene>
<organism evidence="2 3">
    <name type="scientific">Stylosanthes scabra</name>
    <dbReference type="NCBI Taxonomy" id="79078"/>
    <lineage>
        <taxon>Eukaryota</taxon>
        <taxon>Viridiplantae</taxon>
        <taxon>Streptophyta</taxon>
        <taxon>Embryophyta</taxon>
        <taxon>Tracheophyta</taxon>
        <taxon>Spermatophyta</taxon>
        <taxon>Magnoliopsida</taxon>
        <taxon>eudicotyledons</taxon>
        <taxon>Gunneridae</taxon>
        <taxon>Pentapetalae</taxon>
        <taxon>rosids</taxon>
        <taxon>fabids</taxon>
        <taxon>Fabales</taxon>
        <taxon>Fabaceae</taxon>
        <taxon>Papilionoideae</taxon>
        <taxon>50 kb inversion clade</taxon>
        <taxon>dalbergioids sensu lato</taxon>
        <taxon>Dalbergieae</taxon>
        <taxon>Pterocarpus clade</taxon>
        <taxon>Stylosanthes</taxon>
    </lineage>
</organism>
<proteinExistence type="predicted"/>
<name>A0ABU6UBK3_9FABA</name>
<keyword evidence="3" id="KW-1185">Reference proteome</keyword>
<dbReference type="Proteomes" id="UP001341840">
    <property type="component" value="Unassembled WGS sequence"/>
</dbReference>
<comment type="caution">
    <text evidence="2">The sequence shown here is derived from an EMBL/GenBank/DDBJ whole genome shotgun (WGS) entry which is preliminary data.</text>
</comment>
<accession>A0ABU6UBK3</accession>
<evidence type="ECO:0000259" key="1">
    <source>
        <dbReference type="Pfam" id="PF13837"/>
    </source>
</evidence>
<dbReference type="EMBL" id="JASCZI010120989">
    <property type="protein sequence ID" value="MED6158632.1"/>
    <property type="molecule type" value="Genomic_DNA"/>
</dbReference>
<dbReference type="InterPro" id="IPR044822">
    <property type="entry name" value="Myb_DNA-bind_4"/>
</dbReference>
<dbReference type="Pfam" id="PF13837">
    <property type="entry name" value="Myb_DNA-bind_4"/>
    <property type="match status" value="1"/>
</dbReference>
<evidence type="ECO:0000313" key="2">
    <source>
        <dbReference type="EMBL" id="MED6158632.1"/>
    </source>
</evidence>